<dbReference type="CDD" id="cd00229">
    <property type="entry name" value="SGNH_hydrolase"/>
    <property type="match status" value="1"/>
</dbReference>
<accession>A0A916JU96</accession>
<keyword evidence="3" id="KW-1185">Reference proteome</keyword>
<dbReference type="InterPro" id="IPR013830">
    <property type="entry name" value="SGNH_hydro"/>
</dbReference>
<protein>
    <recommendedName>
        <fullName evidence="1">SGNH hydrolase-type esterase domain-containing protein</fullName>
    </recommendedName>
</protein>
<gene>
    <name evidence="2" type="ORF">PAESOLCIP111_00463</name>
</gene>
<dbReference type="Pfam" id="PF13472">
    <property type="entry name" value="Lipase_GDSL_2"/>
    <property type="match status" value="1"/>
</dbReference>
<dbReference type="RefSeq" id="WP_218090269.1">
    <property type="nucleotide sequence ID" value="NZ_CAJVAS010000001.1"/>
</dbReference>
<organism evidence="2 3">
    <name type="scientific">Paenibacillus solanacearum</name>
    <dbReference type="NCBI Taxonomy" id="2048548"/>
    <lineage>
        <taxon>Bacteria</taxon>
        <taxon>Bacillati</taxon>
        <taxon>Bacillota</taxon>
        <taxon>Bacilli</taxon>
        <taxon>Bacillales</taxon>
        <taxon>Paenibacillaceae</taxon>
        <taxon>Paenibacillus</taxon>
    </lineage>
</organism>
<proteinExistence type="predicted"/>
<sequence length="327" mass="35807">MSGHLSLLPSLFTGCLGAAETEEGVTPLRFTERQLNVYAASEALSLRSRCLAGCKLELRTDSAYIRFDYTLKGRARKSVYFDIWVDGRWVADIGEDNPASPDGAFLYEIGGKEGEVKQVCIDLPHNAELVFRSFELAPGAVCEPVGGADGGLLCLGDSITQGMDAKHPSSTYAAMLARSLDLPLLNQGVGGYVFNADSLDENVSFMPQIVTIAYGTNDWGRYATMAEFRDKCAAYLDAVSRLYADAQIYVLTPIWRSIRNDRKPLGTFDELAQTIKEIAAEYPGFHVIDGESLVPHGGRLFADGTHPTDEGFAHMALQLYKQIRNTL</sequence>
<evidence type="ECO:0000313" key="2">
    <source>
        <dbReference type="EMBL" id="CAG7601191.1"/>
    </source>
</evidence>
<evidence type="ECO:0000313" key="3">
    <source>
        <dbReference type="Proteomes" id="UP000693672"/>
    </source>
</evidence>
<comment type="caution">
    <text evidence="2">The sequence shown here is derived from an EMBL/GenBank/DDBJ whole genome shotgun (WGS) entry which is preliminary data.</text>
</comment>
<dbReference type="AlphaFoldDB" id="A0A916JU96"/>
<dbReference type="PANTHER" id="PTHR30383">
    <property type="entry name" value="THIOESTERASE 1/PROTEASE 1/LYSOPHOSPHOLIPASE L1"/>
    <property type="match status" value="1"/>
</dbReference>
<evidence type="ECO:0000259" key="1">
    <source>
        <dbReference type="Pfam" id="PF13472"/>
    </source>
</evidence>
<dbReference type="EMBL" id="CAJVAS010000001">
    <property type="protein sequence ID" value="CAG7601191.1"/>
    <property type="molecule type" value="Genomic_DNA"/>
</dbReference>
<name>A0A916JU96_9BACL</name>
<dbReference type="Proteomes" id="UP000693672">
    <property type="component" value="Unassembled WGS sequence"/>
</dbReference>
<feature type="domain" description="SGNH hydrolase-type esterase" evidence="1">
    <location>
        <begin position="154"/>
        <end position="312"/>
    </location>
</feature>
<reference evidence="2" key="1">
    <citation type="submission" date="2021-06" db="EMBL/GenBank/DDBJ databases">
        <authorList>
            <person name="Criscuolo A."/>
        </authorList>
    </citation>
    <scope>NUCLEOTIDE SEQUENCE</scope>
    <source>
        <strain evidence="2">CIP111600</strain>
    </source>
</reference>
<dbReference type="InterPro" id="IPR051532">
    <property type="entry name" value="Ester_Hydrolysis_Enzymes"/>
</dbReference>